<reference evidence="1" key="1">
    <citation type="submission" date="2024-06" db="EMBL/GenBank/DDBJ databases">
        <title>Intestivirid acquisition increases across infancy in a wild primate population.</title>
        <authorList>
            <person name="Schneider-Creas I.A."/>
            <person name="Moya I.L."/>
            <person name="Chiou K.L."/>
            <person name="Baniel A."/>
            <person name="Azanaw Haile A."/>
            <person name="Kebede F."/>
            <person name="Abebe B."/>
            <person name="Snyder-Mackler N."/>
            <person name="Varsani A."/>
        </authorList>
    </citation>
    <scope>NUCLEOTIDE SEQUENCE</scope>
    <source>
        <strain evidence="1">Int_RNL_2018_1252_VOL</strain>
    </source>
</reference>
<evidence type="ECO:0000313" key="1">
    <source>
        <dbReference type="EMBL" id="XCO00155.1"/>
    </source>
</evidence>
<name>A0AAU8MHB6_9CAUD</name>
<organism evidence="1">
    <name type="scientific">Geladintestivirus 5</name>
    <dbReference type="NCBI Taxonomy" id="3233137"/>
    <lineage>
        <taxon>Viruses</taxon>
        <taxon>Duplodnaviria</taxon>
        <taxon>Heunggongvirae</taxon>
        <taxon>Uroviricota</taxon>
        <taxon>Caudoviricetes</taxon>
        <taxon>Crassvirales</taxon>
    </lineage>
</organism>
<dbReference type="EMBL" id="PP965495">
    <property type="protein sequence ID" value="XCO00155.1"/>
    <property type="molecule type" value="Genomic_DNA"/>
</dbReference>
<sequence length="29" mass="3459">MSQSIKTLTIKTIRRTNYVQKISYRNNNS</sequence>
<proteinExistence type="predicted"/>
<accession>A0AAU8MHB6</accession>
<protein>
    <submittedName>
        <fullName evidence="1">Uncharacterized protein</fullName>
    </submittedName>
</protein>